<dbReference type="GO" id="GO:0016872">
    <property type="term" value="F:intramolecular lyase activity"/>
    <property type="evidence" value="ECO:0007669"/>
    <property type="project" value="InterPro"/>
</dbReference>
<dbReference type="EMBL" id="CP014145">
    <property type="protein sequence ID" value="AMB59938.1"/>
    <property type="molecule type" value="Genomic_DNA"/>
</dbReference>
<dbReference type="AlphaFoldDB" id="A0A0Y0Q1K6"/>
<feature type="transmembrane region" description="Helical" evidence="8">
    <location>
        <begin position="6"/>
        <end position="23"/>
    </location>
</feature>
<accession>A0A0Y0Q1K6</accession>
<dbReference type="GO" id="GO:0016020">
    <property type="term" value="C:membrane"/>
    <property type="evidence" value="ECO:0007669"/>
    <property type="project" value="UniProtKB-SubCell"/>
</dbReference>
<feature type="transmembrane region" description="Helical" evidence="8">
    <location>
        <begin position="35"/>
        <end position="60"/>
    </location>
</feature>
<evidence type="ECO:0000256" key="2">
    <source>
        <dbReference type="ARBA" id="ARBA00004829"/>
    </source>
</evidence>
<feature type="transmembrane region" description="Helical" evidence="8">
    <location>
        <begin position="80"/>
        <end position="97"/>
    </location>
</feature>
<protein>
    <submittedName>
        <fullName evidence="9">C50 carotenoid epsilon cyclase</fullName>
    </submittedName>
</protein>
<evidence type="ECO:0000256" key="4">
    <source>
        <dbReference type="ARBA" id="ARBA00022746"/>
    </source>
</evidence>
<evidence type="ECO:0000256" key="6">
    <source>
        <dbReference type="ARBA" id="ARBA00023136"/>
    </source>
</evidence>
<name>A0A0Y0Q1K6_9MICO</name>
<keyword evidence="7" id="KW-0413">Isomerase</keyword>
<evidence type="ECO:0000256" key="8">
    <source>
        <dbReference type="SAM" id="Phobius"/>
    </source>
</evidence>
<dbReference type="NCBIfam" id="TIGR03462">
    <property type="entry name" value="CarR_dom_SF"/>
    <property type="match status" value="1"/>
</dbReference>
<evidence type="ECO:0000256" key="7">
    <source>
        <dbReference type="ARBA" id="ARBA00023235"/>
    </source>
</evidence>
<dbReference type="Proteomes" id="UP000058305">
    <property type="component" value="Chromosome"/>
</dbReference>
<dbReference type="GO" id="GO:0045436">
    <property type="term" value="F:lycopene beta cyclase activity"/>
    <property type="evidence" value="ECO:0007669"/>
    <property type="project" value="UniProtKB-ARBA"/>
</dbReference>
<gene>
    <name evidence="9" type="ORF">AWU67_14925</name>
</gene>
<dbReference type="OrthoDB" id="4774157at2"/>
<organism evidence="9 10">
    <name type="scientific">Microterricola viridarii</name>
    <dbReference type="NCBI Taxonomy" id="412690"/>
    <lineage>
        <taxon>Bacteria</taxon>
        <taxon>Bacillati</taxon>
        <taxon>Actinomycetota</taxon>
        <taxon>Actinomycetes</taxon>
        <taxon>Micrococcales</taxon>
        <taxon>Microbacteriaceae</taxon>
        <taxon>Microterricola</taxon>
    </lineage>
</organism>
<evidence type="ECO:0000256" key="3">
    <source>
        <dbReference type="ARBA" id="ARBA00022692"/>
    </source>
</evidence>
<proteinExistence type="predicted"/>
<sequence>MSALYLLFLLASLGCMVLLDWRFRLLFWNDPRRAALVLGLGTVFFVLWDIAGISLGIFLRGQNRISTGLLLGPEFPVEELVFLVFLCYLTMVLFQGAQRVFSARRPT</sequence>
<reference evidence="9 10" key="1">
    <citation type="journal article" date="2016" name="J. Biotechnol.">
        <title>First complete genome sequence of a species in the genus Microterricola, an extremophilic cold active enzyme producing bacterial strain ERGS5:02 isolated from Sikkim Himalaya.</title>
        <authorList>
            <person name="Himanshu"/>
            <person name="Swarnkar M.K."/>
            <person name="Singh D."/>
            <person name="Kumar R."/>
        </authorList>
    </citation>
    <scope>NUCLEOTIDE SEQUENCE [LARGE SCALE GENOMIC DNA]</scope>
    <source>
        <strain evidence="9 10">ERGS5:02</strain>
    </source>
</reference>
<keyword evidence="6 8" id="KW-0472">Membrane</keyword>
<keyword evidence="3 8" id="KW-0812">Transmembrane</keyword>
<evidence type="ECO:0000313" key="9">
    <source>
        <dbReference type="EMBL" id="AMB59938.1"/>
    </source>
</evidence>
<keyword evidence="10" id="KW-1185">Reference proteome</keyword>
<evidence type="ECO:0000313" key="10">
    <source>
        <dbReference type="Proteomes" id="UP000058305"/>
    </source>
</evidence>
<comment type="subcellular location">
    <subcellularLocation>
        <location evidence="1">Membrane</location>
        <topology evidence="1">Multi-pass membrane protein</topology>
    </subcellularLocation>
</comment>
<dbReference type="KEGG" id="mvd:AWU67_14925"/>
<dbReference type="GO" id="GO:0016117">
    <property type="term" value="P:carotenoid biosynthetic process"/>
    <property type="evidence" value="ECO:0007669"/>
    <property type="project" value="UniProtKB-KW"/>
</dbReference>
<evidence type="ECO:0000256" key="1">
    <source>
        <dbReference type="ARBA" id="ARBA00004141"/>
    </source>
</evidence>
<keyword evidence="4" id="KW-0125">Carotenoid biosynthesis</keyword>
<comment type="pathway">
    <text evidence="2">Carotenoid biosynthesis.</text>
</comment>
<dbReference type="RefSeq" id="WP_067230821.1">
    <property type="nucleotide sequence ID" value="NZ_CP014145.1"/>
</dbReference>
<evidence type="ECO:0000256" key="5">
    <source>
        <dbReference type="ARBA" id="ARBA00022989"/>
    </source>
</evidence>
<keyword evidence="5 8" id="KW-1133">Transmembrane helix</keyword>
<reference evidence="10" key="2">
    <citation type="submission" date="2016-01" db="EMBL/GenBank/DDBJ databases">
        <title>First complete genome sequence of a species in the genus Microterricola, an extremophilic cold active enzyme producing strain ERGS5:02 isolated from Sikkim Himalaya.</title>
        <authorList>
            <person name="Kumar R."/>
            <person name="Singh D."/>
            <person name="Swarnkar M.K."/>
        </authorList>
    </citation>
    <scope>NUCLEOTIDE SEQUENCE [LARGE SCALE GENOMIC DNA]</scope>
    <source>
        <strain evidence="10">ERGS5:02</strain>
    </source>
</reference>
<dbReference type="InterPro" id="IPR017825">
    <property type="entry name" value="Lycopene_cyclase_dom"/>
</dbReference>